<feature type="region of interest" description="Disordered" evidence="1">
    <location>
        <begin position="126"/>
        <end position="162"/>
    </location>
</feature>
<evidence type="ECO:0000256" key="1">
    <source>
        <dbReference type="SAM" id="MobiDB-lite"/>
    </source>
</evidence>
<dbReference type="InterPro" id="IPR010870">
    <property type="entry name" value="Porin_O/P"/>
</dbReference>
<dbReference type="AlphaFoldDB" id="D5EPC6"/>
<evidence type="ECO:0000313" key="4">
    <source>
        <dbReference type="Proteomes" id="UP000000925"/>
    </source>
</evidence>
<dbReference type="Gene3D" id="2.40.160.10">
    <property type="entry name" value="Porin"/>
    <property type="match status" value="1"/>
</dbReference>
<feature type="compositionally biased region" description="Low complexity" evidence="1">
    <location>
        <begin position="126"/>
        <end position="138"/>
    </location>
</feature>
<keyword evidence="4" id="KW-1185">Reference proteome</keyword>
<dbReference type="GO" id="GO:0016810">
    <property type="term" value="F:hydrolase activity, acting on carbon-nitrogen (but not peptide) bonds"/>
    <property type="evidence" value="ECO:0007669"/>
    <property type="project" value="InterPro"/>
</dbReference>
<proteinExistence type="predicted"/>
<dbReference type="HOGENOM" id="CLU_511677_0_0_0"/>
<dbReference type="SUPFAM" id="SSF51338">
    <property type="entry name" value="Composite domain of metallo-dependent hydrolases"/>
    <property type="match status" value="1"/>
</dbReference>
<dbReference type="Pfam" id="PF07396">
    <property type="entry name" value="Porin_O_P"/>
    <property type="match status" value="1"/>
</dbReference>
<feature type="chain" id="PRO_5003070877" evidence="2">
    <location>
        <begin position="26"/>
        <end position="561"/>
    </location>
</feature>
<sequence>MIQSSLKRLFIGGLCCLFSSSVAIAETIIIENINLIDPSKAGSPVEVSLLIKDGELALVSQDPIQAKKGTEVYDAAGGYILARLKVGHPATIIILDDDPRENFELLLDTKEHASFAMNQGEVVRSRLSTRSSAAATPTDPELSSSEEALTDESSPDETKPGWFAYTPPPFALPIAYDDHQPFNHFETNWTKGAFVLAAVLDSTQISPDEDTKSAVGPFDESGGGEVRGVRFGVVGALKLDEPWIYTFFAATNSFDSEFLGSDTDQLTMFDYRLDIPMPAQTTLSVGKQKEPISMERLMSLAFQPQQERSSASDAFLPSRNVGISWSGNAFEQQSSWAIGVFNNWFDDNTDFEQSATQGVGRVTWVPWKSADESNLVHLGLGLRYSDAKEGVRYFTEPEVNTLPIYADTGLIDANYSVSTTLEASWRKGPLWLGAEYTRSDVDSTASGGLAFDGYHVTASYILTGEMRDYRYKSGTFGPIPIARPGDLGGLGVFEPSLRYSHLDLNDGPIQGGKTDIWSAAMNWWPRKDLNMSVNYRYIQLEKNGFEGNTHALVSRITFLIE</sequence>
<reference evidence="3 4" key="1">
    <citation type="journal article" date="2010" name="Stand. Genomic Sci.">
        <title>Complete genome sequence of Coraliomargarita akajimensis type strain (04OKA010-24).</title>
        <authorList>
            <person name="Mavromatis K."/>
            <person name="Abt B."/>
            <person name="Brambilla E."/>
            <person name="Lapidus A."/>
            <person name="Copeland A."/>
            <person name="Deshpande S."/>
            <person name="Nolan M."/>
            <person name="Lucas S."/>
            <person name="Tice H."/>
            <person name="Cheng J.F."/>
            <person name="Han C."/>
            <person name="Detter J.C."/>
            <person name="Woyke T."/>
            <person name="Goodwin L."/>
            <person name="Pitluck S."/>
            <person name="Held B."/>
            <person name="Brettin T."/>
            <person name="Tapia R."/>
            <person name="Ivanova N."/>
            <person name="Mikhailova N."/>
            <person name="Pati A."/>
            <person name="Liolios K."/>
            <person name="Chen A."/>
            <person name="Palaniappan K."/>
            <person name="Land M."/>
            <person name="Hauser L."/>
            <person name="Chang Y.J."/>
            <person name="Jeffries C.D."/>
            <person name="Rohde M."/>
            <person name="Goker M."/>
            <person name="Bristow J."/>
            <person name="Eisen J.A."/>
            <person name="Markowitz V."/>
            <person name="Hugenholtz P."/>
            <person name="Klenk H.P."/>
            <person name="Kyrpides N.C."/>
        </authorList>
    </citation>
    <scope>NUCLEOTIDE SEQUENCE [LARGE SCALE GENOMIC DNA]</scope>
    <source>
        <strain evidence="4">DSM 45221 / IAM 15411 / JCM 23193 / KCTC 12865</strain>
    </source>
</reference>
<name>D5EPC6_CORAD</name>
<keyword evidence="2" id="KW-0732">Signal</keyword>
<dbReference type="RefSeq" id="WP_013044358.1">
    <property type="nucleotide sequence ID" value="NC_014008.1"/>
</dbReference>
<evidence type="ECO:0000313" key="3">
    <source>
        <dbReference type="EMBL" id="ADE55636.1"/>
    </source>
</evidence>
<organism evidence="3 4">
    <name type="scientific">Coraliomargarita akajimensis (strain DSM 45221 / IAM 15411 / JCM 23193 / KCTC 12865 / 04OKA010-24)</name>
    <dbReference type="NCBI Taxonomy" id="583355"/>
    <lineage>
        <taxon>Bacteria</taxon>
        <taxon>Pseudomonadati</taxon>
        <taxon>Verrucomicrobiota</taxon>
        <taxon>Opitutia</taxon>
        <taxon>Puniceicoccales</taxon>
        <taxon>Coraliomargaritaceae</taxon>
        <taxon>Coraliomargarita</taxon>
    </lineage>
</organism>
<feature type="signal peptide" evidence="2">
    <location>
        <begin position="1"/>
        <end position="25"/>
    </location>
</feature>
<dbReference type="OrthoDB" id="5372286at2"/>
<dbReference type="EMBL" id="CP001998">
    <property type="protein sequence ID" value="ADE55636.1"/>
    <property type="molecule type" value="Genomic_DNA"/>
</dbReference>
<dbReference type="eggNOG" id="COG3746">
    <property type="taxonomic scope" value="Bacteria"/>
</dbReference>
<dbReference type="Gene3D" id="2.30.40.10">
    <property type="entry name" value="Urease, subunit C, domain 1"/>
    <property type="match status" value="1"/>
</dbReference>
<dbReference type="KEGG" id="caa:Caka_2620"/>
<dbReference type="InterPro" id="IPR023614">
    <property type="entry name" value="Porin_dom_sf"/>
</dbReference>
<dbReference type="STRING" id="583355.Caka_2620"/>
<protein>
    <submittedName>
        <fullName evidence="3">Phosphate-selective porin O and P</fullName>
    </submittedName>
</protein>
<dbReference type="SUPFAM" id="SSF56935">
    <property type="entry name" value="Porins"/>
    <property type="match status" value="1"/>
</dbReference>
<dbReference type="Proteomes" id="UP000000925">
    <property type="component" value="Chromosome"/>
</dbReference>
<gene>
    <name evidence="3" type="ordered locus">Caka_2620</name>
</gene>
<dbReference type="InterPro" id="IPR011059">
    <property type="entry name" value="Metal-dep_hydrolase_composite"/>
</dbReference>
<accession>D5EPC6</accession>
<evidence type="ECO:0000256" key="2">
    <source>
        <dbReference type="SAM" id="SignalP"/>
    </source>
</evidence>